<comment type="caution">
    <text evidence="2">The sequence shown here is derived from an EMBL/GenBank/DDBJ whole genome shotgun (WGS) entry which is preliminary data.</text>
</comment>
<proteinExistence type="predicted"/>
<feature type="domain" description="Putative Se/S carrier protein-like" evidence="1">
    <location>
        <begin position="4"/>
        <end position="69"/>
    </location>
</feature>
<evidence type="ECO:0000313" key="2">
    <source>
        <dbReference type="EMBL" id="MBP1917561.1"/>
    </source>
</evidence>
<reference evidence="2 3" key="1">
    <citation type="submission" date="2021-03" db="EMBL/GenBank/DDBJ databases">
        <title>Genomic Encyclopedia of Type Strains, Phase IV (KMG-IV): sequencing the most valuable type-strain genomes for metagenomic binning, comparative biology and taxonomic classification.</title>
        <authorList>
            <person name="Goeker M."/>
        </authorList>
    </citation>
    <scope>NUCLEOTIDE SEQUENCE [LARGE SCALE GENOMIC DNA]</scope>
    <source>
        <strain evidence="2 3">DSM 6139</strain>
    </source>
</reference>
<evidence type="ECO:0000313" key="3">
    <source>
        <dbReference type="Proteomes" id="UP001519271"/>
    </source>
</evidence>
<sequence length="85" mass="9539">MNIYLITFKNTQDAMKAEEIYKAEGVKFSVYPTPPMILGSCGLSLRLTEDDYIEKGKGLLEKISYKAVYSFTVNGIIKVEHGNTL</sequence>
<gene>
    <name evidence="2" type="ORF">J2Z34_000024</name>
</gene>
<evidence type="ECO:0000259" key="1">
    <source>
        <dbReference type="Pfam" id="PF11823"/>
    </source>
</evidence>
<protein>
    <recommendedName>
        <fullName evidence="1">Putative Se/S carrier protein-like domain-containing protein</fullName>
    </recommendedName>
</protein>
<name>A0ABS4FZ25_9CLOT</name>
<organism evidence="2 3">
    <name type="scientific">Youngiibacter multivorans</name>
    <dbReference type="NCBI Taxonomy" id="937251"/>
    <lineage>
        <taxon>Bacteria</taxon>
        <taxon>Bacillati</taxon>
        <taxon>Bacillota</taxon>
        <taxon>Clostridia</taxon>
        <taxon>Eubacteriales</taxon>
        <taxon>Clostridiaceae</taxon>
        <taxon>Youngiibacter</taxon>
    </lineage>
</organism>
<keyword evidence="3" id="KW-1185">Reference proteome</keyword>
<dbReference type="Pfam" id="PF11823">
    <property type="entry name" value="Se_S_carrier"/>
    <property type="match status" value="1"/>
</dbReference>
<dbReference type="EMBL" id="JAGGKC010000001">
    <property type="protein sequence ID" value="MBP1917561.1"/>
    <property type="molecule type" value="Genomic_DNA"/>
</dbReference>
<dbReference type="RefSeq" id="WP_209457815.1">
    <property type="nucleotide sequence ID" value="NZ_JAGGKC010000001.1"/>
</dbReference>
<dbReference type="InterPro" id="IPR021778">
    <property type="entry name" value="Se/S_carrier-like"/>
</dbReference>
<dbReference type="Proteomes" id="UP001519271">
    <property type="component" value="Unassembled WGS sequence"/>
</dbReference>
<accession>A0ABS4FZ25</accession>